<evidence type="ECO:0000313" key="2">
    <source>
        <dbReference type="Proteomes" id="UP000003853"/>
    </source>
</evidence>
<gene>
    <name evidence="1" type="ORF">Lreu23DRAFT_4221</name>
</gene>
<evidence type="ECO:0000313" key="1">
    <source>
        <dbReference type="EMBL" id="EDX42705.1"/>
    </source>
</evidence>
<dbReference type="AlphaFoldDB" id="B3XNJ9"/>
<comment type="caution">
    <text evidence="1">The sequence shown here is derived from an EMBL/GenBank/DDBJ whole genome shotgun (WGS) entry which is preliminary data.</text>
</comment>
<dbReference type="Proteomes" id="UP000003853">
    <property type="component" value="Unassembled WGS sequence"/>
</dbReference>
<proteinExistence type="predicted"/>
<dbReference type="RefSeq" id="WP_003664297.1">
    <property type="nucleotide sequence ID" value="NZ_AAPZ02000001.1"/>
</dbReference>
<name>B3XNJ9_LIMR1</name>
<dbReference type="PATRIC" id="fig|349123.13.peg.1228"/>
<dbReference type="EMBL" id="AAPZ02000001">
    <property type="protein sequence ID" value="EDX42705.1"/>
    <property type="molecule type" value="Genomic_DNA"/>
</dbReference>
<sequence>MKLTEKQKNCPYCHEKGGNHYVKPIEDVPGHSMGLILREDGWHLWTNEDDAFETIFPVKRCPECGRSLNEEEE</sequence>
<accession>B3XNJ9</accession>
<reference evidence="2" key="1">
    <citation type="submission" date="2008-06" db="EMBL/GenBank/DDBJ databases">
        <title>Permanent draft sequence of Lactobacillus reuteri 100-23.</title>
        <authorList>
            <consortium name="US DOE Joint Genome Institute"/>
            <person name="Copeland A."/>
            <person name="Lucas S."/>
            <person name="Lapidus A."/>
            <person name="Barry K."/>
            <person name="Detter J.C."/>
            <person name="Glavina del Rio T."/>
            <person name="Hammon N."/>
            <person name="Israni S."/>
            <person name="Dalin E."/>
            <person name="Tice H."/>
            <person name="Pitluck S."/>
            <person name="Sun H."/>
            <person name="Schmutz J."/>
            <person name="Larimer F."/>
            <person name="Land M."/>
            <person name="Hauser L."/>
            <person name="Walter J."/>
            <person name="Heng N.C.K."/>
            <person name="Tannock G.W."/>
            <person name="Richardson P."/>
        </authorList>
    </citation>
    <scope>NUCLEOTIDE SEQUENCE [LARGE SCALE GENOMIC DNA]</scope>
    <source>
        <strain evidence="2">DSM 17509 / CIP 109821 / 100-23</strain>
    </source>
</reference>
<protein>
    <submittedName>
        <fullName evidence="1">Uncharacterized protein</fullName>
    </submittedName>
</protein>
<organism evidence="1 2">
    <name type="scientific">Limosilactobacillus reuteri subsp. rodentium (strain DSM 17509 / CIP 109821 / 100-23)</name>
    <name type="common">Lactobacillus reuteri</name>
    <dbReference type="NCBI Taxonomy" id="349123"/>
    <lineage>
        <taxon>Bacteria</taxon>
        <taxon>Bacillati</taxon>
        <taxon>Bacillota</taxon>
        <taxon>Bacilli</taxon>
        <taxon>Lactobacillales</taxon>
        <taxon>Lactobacillaceae</taxon>
        <taxon>Limosilactobacillus</taxon>
    </lineage>
</organism>